<keyword evidence="3" id="KW-0813">Transport</keyword>
<dbReference type="PANTHER" id="PTHR30290:SF10">
    <property type="entry name" value="PERIPLASMIC OLIGOPEPTIDE-BINDING PROTEIN-RELATED"/>
    <property type="match status" value="1"/>
</dbReference>
<evidence type="ECO:0000256" key="4">
    <source>
        <dbReference type="ARBA" id="ARBA00022729"/>
    </source>
</evidence>
<evidence type="ECO:0000313" key="7">
    <source>
        <dbReference type="EMBL" id="NGN64897.1"/>
    </source>
</evidence>
<protein>
    <submittedName>
        <fullName evidence="7">Peptide-binding protein</fullName>
    </submittedName>
</protein>
<dbReference type="PANTHER" id="PTHR30290">
    <property type="entry name" value="PERIPLASMIC BINDING COMPONENT OF ABC TRANSPORTER"/>
    <property type="match status" value="1"/>
</dbReference>
<dbReference type="InterPro" id="IPR000914">
    <property type="entry name" value="SBP_5_dom"/>
</dbReference>
<keyword evidence="8" id="KW-1185">Reference proteome</keyword>
<evidence type="ECO:0000313" key="8">
    <source>
        <dbReference type="Proteomes" id="UP000481583"/>
    </source>
</evidence>
<dbReference type="GO" id="GO:0042597">
    <property type="term" value="C:periplasmic space"/>
    <property type="evidence" value="ECO:0007669"/>
    <property type="project" value="UniProtKB-ARBA"/>
</dbReference>
<dbReference type="FunFam" id="3.10.105.10:FF:000012">
    <property type="entry name" value="Peptide/nickel transport system substrate-binding protein"/>
    <property type="match status" value="1"/>
</dbReference>
<evidence type="ECO:0000259" key="6">
    <source>
        <dbReference type="Pfam" id="PF00496"/>
    </source>
</evidence>
<dbReference type="PIRSF" id="PIRSF002741">
    <property type="entry name" value="MppA"/>
    <property type="match status" value="1"/>
</dbReference>
<evidence type="ECO:0000256" key="2">
    <source>
        <dbReference type="ARBA" id="ARBA00005695"/>
    </source>
</evidence>
<dbReference type="Proteomes" id="UP000481583">
    <property type="component" value="Unassembled WGS sequence"/>
</dbReference>
<dbReference type="Pfam" id="PF00496">
    <property type="entry name" value="SBP_bac_5"/>
    <property type="match status" value="1"/>
</dbReference>
<evidence type="ECO:0000256" key="3">
    <source>
        <dbReference type="ARBA" id="ARBA00022448"/>
    </source>
</evidence>
<proteinExistence type="inferred from homology"/>
<dbReference type="GO" id="GO:0043190">
    <property type="term" value="C:ATP-binding cassette (ABC) transporter complex"/>
    <property type="evidence" value="ECO:0007669"/>
    <property type="project" value="InterPro"/>
</dbReference>
<dbReference type="EMBL" id="JAAKZV010000046">
    <property type="protein sequence ID" value="NGN64897.1"/>
    <property type="molecule type" value="Genomic_DNA"/>
</dbReference>
<dbReference type="Gene3D" id="3.10.105.10">
    <property type="entry name" value="Dipeptide-binding Protein, Domain 3"/>
    <property type="match status" value="1"/>
</dbReference>
<dbReference type="GO" id="GO:1904680">
    <property type="term" value="F:peptide transmembrane transporter activity"/>
    <property type="evidence" value="ECO:0007669"/>
    <property type="project" value="TreeGrafter"/>
</dbReference>
<dbReference type="SUPFAM" id="SSF53850">
    <property type="entry name" value="Periplasmic binding protein-like II"/>
    <property type="match status" value="1"/>
</dbReference>
<accession>A0A6G4U0U0</accession>
<organism evidence="7 8">
    <name type="scientific">Streptomyces coryli</name>
    <dbReference type="NCBI Taxonomy" id="1128680"/>
    <lineage>
        <taxon>Bacteria</taxon>
        <taxon>Bacillati</taxon>
        <taxon>Actinomycetota</taxon>
        <taxon>Actinomycetes</taxon>
        <taxon>Kitasatosporales</taxon>
        <taxon>Streptomycetaceae</taxon>
        <taxon>Streptomyces</taxon>
    </lineage>
</organism>
<dbReference type="PROSITE" id="PS51257">
    <property type="entry name" value="PROKAR_LIPOPROTEIN"/>
    <property type="match status" value="1"/>
</dbReference>
<evidence type="ECO:0000256" key="1">
    <source>
        <dbReference type="ARBA" id="ARBA00004196"/>
    </source>
</evidence>
<evidence type="ECO:0000256" key="5">
    <source>
        <dbReference type="SAM" id="SignalP"/>
    </source>
</evidence>
<name>A0A6G4U0U0_9ACTN</name>
<sequence length="535" mass="59487">MRKTLVVPAALIGLLAPVLAACGDDSGSDSEGEAIRVGTTDGLMVSKDNPAPLDPVAAYDINTWNVLQSTFQTLMRMPRTGTEPEPDAAKSCEFTDRQGEQYRCDLRSGMKFSNGHELTSQDVKFSFDRMLGIRYENGPYSLLTNVDKVETPDDKSVVFHLKSPDATFPSKLATPAAAIVDQEVYPAKGFYKGLKIVGSGPYALDVQTKGGKAVKSVYSRNKHYKGALQVQNDQVEVSYYKTGVAMEKALKGDRIDLMSRSLNPSQVTRLRVRAPKDIKFVEQGGQEIRYLTFNTDDPSVKNKAVRRAMAQVIDRDQLTREVYQRTAESLYSLIPRGMGGHSTAFYDVYGDPDPKKAGDILRGAGIDKPVKVTLSYTTDHYGTVTKQEFELLQKQLNDSGLFDAKVKGVPWEQYNPASKRGDYAVYGMGWFPDFADPDNYSAPFFGKDNFMGKGSPYRNSTIDGLITKTRKQVQRERTTKDFEKVQEIMAADVPILPLWQGKQYVAARDNITGVEWALNASSTLQMWELRRGIGE</sequence>
<comment type="similarity">
    <text evidence="2">Belongs to the bacterial solute-binding protein 5 family.</text>
</comment>
<dbReference type="AlphaFoldDB" id="A0A6G4U0U0"/>
<comment type="caution">
    <text evidence="7">The sequence shown here is derived from an EMBL/GenBank/DDBJ whole genome shotgun (WGS) entry which is preliminary data.</text>
</comment>
<dbReference type="InterPro" id="IPR030678">
    <property type="entry name" value="Peptide/Ni-bd"/>
</dbReference>
<dbReference type="GO" id="GO:0030313">
    <property type="term" value="C:cell envelope"/>
    <property type="evidence" value="ECO:0007669"/>
    <property type="project" value="UniProtKB-SubCell"/>
</dbReference>
<dbReference type="Gene3D" id="3.90.76.10">
    <property type="entry name" value="Dipeptide-binding Protein, Domain 1"/>
    <property type="match status" value="1"/>
</dbReference>
<dbReference type="Gene3D" id="3.40.190.10">
    <property type="entry name" value="Periplasmic binding protein-like II"/>
    <property type="match status" value="1"/>
</dbReference>
<reference evidence="7 8" key="1">
    <citation type="submission" date="2020-02" db="EMBL/GenBank/DDBJ databases">
        <title>Whole-genome analyses of novel actinobacteria.</title>
        <authorList>
            <person name="Sahin N."/>
        </authorList>
    </citation>
    <scope>NUCLEOTIDE SEQUENCE [LARGE SCALE GENOMIC DNA]</scope>
    <source>
        <strain evidence="7 8">A7024</strain>
    </source>
</reference>
<feature type="signal peptide" evidence="5">
    <location>
        <begin position="1"/>
        <end position="20"/>
    </location>
</feature>
<feature type="chain" id="PRO_5039532432" evidence="5">
    <location>
        <begin position="21"/>
        <end position="535"/>
    </location>
</feature>
<feature type="domain" description="Solute-binding protein family 5" evidence="6">
    <location>
        <begin position="83"/>
        <end position="450"/>
    </location>
</feature>
<comment type="subcellular location">
    <subcellularLocation>
        <location evidence="1">Cell envelope</location>
    </subcellularLocation>
</comment>
<keyword evidence="4 5" id="KW-0732">Signal</keyword>
<dbReference type="InterPro" id="IPR039424">
    <property type="entry name" value="SBP_5"/>
</dbReference>
<gene>
    <name evidence="7" type="ORF">G5C51_13445</name>
</gene>
<dbReference type="GO" id="GO:0015833">
    <property type="term" value="P:peptide transport"/>
    <property type="evidence" value="ECO:0007669"/>
    <property type="project" value="TreeGrafter"/>
</dbReference>